<dbReference type="EMBL" id="ML996698">
    <property type="protein sequence ID" value="KAF2399278.1"/>
    <property type="molecule type" value="Genomic_DNA"/>
</dbReference>
<sequence length="151" mass="16741">MRTKSPDSTPGLHNSRSKALDRPCIALEPCYEAVHSPGCPSAVARGRPSNSDVGPLNVHNLPPPYKLRRRASFLPRLTPFLEPVPRGVRLRPLHVGKEGAKEDSWHRIFKSRQSLLLFPSSSFTSIFSLHGCFACVRTLLPSPLWGPDLAR</sequence>
<evidence type="ECO:0000313" key="2">
    <source>
        <dbReference type="Proteomes" id="UP000799640"/>
    </source>
</evidence>
<dbReference type="Proteomes" id="UP000799640">
    <property type="component" value="Unassembled WGS sequence"/>
</dbReference>
<keyword evidence="2" id="KW-1185">Reference proteome</keyword>
<organism evidence="1 2">
    <name type="scientific">Trichodelitschia bisporula</name>
    <dbReference type="NCBI Taxonomy" id="703511"/>
    <lineage>
        <taxon>Eukaryota</taxon>
        <taxon>Fungi</taxon>
        <taxon>Dikarya</taxon>
        <taxon>Ascomycota</taxon>
        <taxon>Pezizomycotina</taxon>
        <taxon>Dothideomycetes</taxon>
        <taxon>Dothideomycetes incertae sedis</taxon>
        <taxon>Phaeotrichales</taxon>
        <taxon>Phaeotrichaceae</taxon>
        <taxon>Trichodelitschia</taxon>
    </lineage>
</organism>
<gene>
    <name evidence="1" type="ORF">EJ06DRAFT_78833</name>
</gene>
<evidence type="ECO:0000313" key="1">
    <source>
        <dbReference type="EMBL" id="KAF2399278.1"/>
    </source>
</evidence>
<proteinExistence type="predicted"/>
<accession>A0A6G1HT95</accession>
<reference evidence="1" key="1">
    <citation type="journal article" date="2020" name="Stud. Mycol.">
        <title>101 Dothideomycetes genomes: a test case for predicting lifestyles and emergence of pathogens.</title>
        <authorList>
            <person name="Haridas S."/>
            <person name="Albert R."/>
            <person name="Binder M."/>
            <person name="Bloem J."/>
            <person name="Labutti K."/>
            <person name="Salamov A."/>
            <person name="Andreopoulos B."/>
            <person name="Baker S."/>
            <person name="Barry K."/>
            <person name="Bills G."/>
            <person name="Bluhm B."/>
            <person name="Cannon C."/>
            <person name="Castanera R."/>
            <person name="Culley D."/>
            <person name="Daum C."/>
            <person name="Ezra D."/>
            <person name="Gonzalez J."/>
            <person name="Henrissat B."/>
            <person name="Kuo A."/>
            <person name="Liang C."/>
            <person name="Lipzen A."/>
            <person name="Lutzoni F."/>
            <person name="Magnuson J."/>
            <person name="Mondo S."/>
            <person name="Nolan M."/>
            <person name="Ohm R."/>
            <person name="Pangilinan J."/>
            <person name="Park H.-J."/>
            <person name="Ramirez L."/>
            <person name="Alfaro M."/>
            <person name="Sun H."/>
            <person name="Tritt A."/>
            <person name="Yoshinaga Y."/>
            <person name="Zwiers L.-H."/>
            <person name="Turgeon B."/>
            <person name="Goodwin S."/>
            <person name="Spatafora J."/>
            <person name="Crous P."/>
            <person name="Grigoriev I."/>
        </authorList>
    </citation>
    <scope>NUCLEOTIDE SEQUENCE</scope>
    <source>
        <strain evidence="1">CBS 262.69</strain>
    </source>
</reference>
<protein>
    <submittedName>
        <fullName evidence="1">Uncharacterized protein</fullName>
    </submittedName>
</protein>
<name>A0A6G1HT95_9PEZI</name>
<dbReference type="AlphaFoldDB" id="A0A6G1HT95"/>